<organism evidence="1">
    <name type="scientific">Arundo donax</name>
    <name type="common">Giant reed</name>
    <name type="synonym">Donax arundinaceus</name>
    <dbReference type="NCBI Taxonomy" id="35708"/>
    <lineage>
        <taxon>Eukaryota</taxon>
        <taxon>Viridiplantae</taxon>
        <taxon>Streptophyta</taxon>
        <taxon>Embryophyta</taxon>
        <taxon>Tracheophyta</taxon>
        <taxon>Spermatophyta</taxon>
        <taxon>Magnoliopsida</taxon>
        <taxon>Liliopsida</taxon>
        <taxon>Poales</taxon>
        <taxon>Poaceae</taxon>
        <taxon>PACMAD clade</taxon>
        <taxon>Arundinoideae</taxon>
        <taxon>Arundineae</taxon>
        <taxon>Arundo</taxon>
    </lineage>
</organism>
<accession>A0A0A9EK79</accession>
<evidence type="ECO:0000313" key="1">
    <source>
        <dbReference type="EMBL" id="JAE00507.1"/>
    </source>
</evidence>
<reference evidence="1" key="1">
    <citation type="submission" date="2014-09" db="EMBL/GenBank/DDBJ databases">
        <authorList>
            <person name="Magalhaes I.L.F."/>
            <person name="Oliveira U."/>
            <person name="Santos F.R."/>
            <person name="Vidigal T.H.D.A."/>
            <person name="Brescovit A.D."/>
            <person name="Santos A.J."/>
        </authorList>
    </citation>
    <scope>NUCLEOTIDE SEQUENCE</scope>
    <source>
        <tissue evidence="1">Shoot tissue taken approximately 20 cm above the soil surface</tissue>
    </source>
</reference>
<reference evidence="1" key="2">
    <citation type="journal article" date="2015" name="Data Brief">
        <title>Shoot transcriptome of the giant reed, Arundo donax.</title>
        <authorList>
            <person name="Barrero R.A."/>
            <person name="Guerrero F.D."/>
            <person name="Moolhuijzen P."/>
            <person name="Goolsby J.A."/>
            <person name="Tidwell J."/>
            <person name="Bellgard S.E."/>
            <person name="Bellgard M.I."/>
        </authorList>
    </citation>
    <scope>NUCLEOTIDE SEQUENCE</scope>
    <source>
        <tissue evidence="1">Shoot tissue taken approximately 20 cm above the soil surface</tissue>
    </source>
</reference>
<protein>
    <submittedName>
        <fullName evidence="1">Uncharacterized protein</fullName>
    </submittedName>
</protein>
<proteinExistence type="predicted"/>
<name>A0A0A9EK79_ARUDO</name>
<sequence length="51" mass="5709">MSDPHTSDPNKYQPCNRIAHARHGFTNRSLVVTPFALRATRLHGSDDCSDD</sequence>
<dbReference type="EMBL" id="GBRH01197389">
    <property type="protein sequence ID" value="JAE00507.1"/>
    <property type="molecule type" value="Transcribed_RNA"/>
</dbReference>
<dbReference type="AlphaFoldDB" id="A0A0A9EK79"/>